<dbReference type="Proteomes" id="UP000230233">
    <property type="component" value="Chromosome II"/>
</dbReference>
<feature type="chain" id="PRO_5013599750" description="ShKT domain-containing protein" evidence="2">
    <location>
        <begin position="17"/>
        <end position="109"/>
    </location>
</feature>
<dbReference type="Pfam" id="PF01549">
    <property type="entry name" value="ShK"/>
    <property type="match status" value="1"/>
</dbReference>
<evidence type="ECO:0000256" key="2">
    <source>
        <dbReference type="SAM" id="SignalP"/>
    </source>
</evidence>
<dbReference type="InterPro" id="IPR003582">
    <property type="entry name" value="ShKT_dom"/>
</dbReference>
<gene>
    <name evidence="4" type="primary">Cni-Y39G8B.9</name>
    <name evidence="4" type="synonym">Cnig_chr_II.g6720</name>
    <name evidence="4" type="ORF">B9Z55_006720</name>
</gene>
<comment type="caution">
    <text evidence="4">The sequence shown here is derived from an EMBL/GenBank/DDBJ whole genome shotgun (WGS) entry which is preliminary data.</text>
</comment>
<sequence length="109" mass="12594">MKVLFVLLLVVVAISAKPQHPFSQILFKTNQLADDCKNPKDLGTNCQNWARNGFCTNCNWTCEQRRHYCERTCGFCHPDYKCNETCTTFPPMEAKSKVLTDEEIQMLNQ</sequence>
<protein>
    <recommendedName>
        <fullName evidence="3">ShKT domain-containing protein</fullName>
    </recommendedName>
</protein>
<evidence type="ECO:0000259" key="3">
    <source>
        <dbReference type="PROSITE" id="PS51670"/>
    </source>
</evidence>
<comment type="caution">
    <text evidence="1">Lacks conserved residue(s) required for the propagation of feature annotation.</text>
</comment>
<dbReference type="Gene3D" id="1.10.10.1940">
    <property type="match status" value="1"/>
</dbReference>
<evidence type="ECO:0000313" key="5">
    <source>
        <dbReference type="Proteomes" id="UP000230233"/>
    </source>
</evidence>
<keyword evidence="5" id="KW-1185">Reference proteome</keyword>
<feature type="domain" description="ShKT" evidence="3">
    <location>
        <begin position="36"/>
        <end position="76"/>
    </location>
</feature>
<dbReference type="AlphaFoldDB" id="A0A2G5V6F7"/>
<evidence type="ECO:0000256" key="1">
    <source>
        <dbReference type="PROSITE-ProRule" id="PRU01005"/>
    </source>
</evidence>
<evidence type="ECO:0000313" key="4">
    <source>
        <dbReference type="EMBL" id="PIC47332.1"/>
    </source>
</evidence>
<dbReference type="PROSITE" id="PS51670">
    <property type="entry name" value="SHKT"/>
    <property type="match status" value="1"/>
</dbReference>
<dbReference type="SMART" id="SM00254">
    <property type="entry name" value="ShKT"/>
    <property type="match status" value="1"/>
</dbReference>
<dbReference type="STRING" id="1611254.A0A2G5V6F7"/>
<feature type="signal peptide" evidence="2">
    <location>
        <begin position="1"/>
        <end position="16"/>
    </location>
</feature>
<reference evidence="5" key="1">
    <citation type="submission" date="2017-10" db="EMBL/GenBank/DDBJ databases">
        <title>Rapid genome shrinkage in a self-fertile nematode reveals novel sperm competition proteins.</title>
        <authorList>
            <person name="Yin D."/>
            <person name="Schwarz E.M."/>
            <person name="Thomas C.G."/>
            <person name="Felde R.L."/>
            <person name="Korf I.F."/>
            <person name="Cutter A.D."/>
            <person name="Schartner C.M."/>
            <person name="Ralston E.J."/>
            <person name="Meyer B.J."/>
            <person name="Haag E.S."/>
        </authorList>
    </citation>
    <scope>NUCLEOTIDE SEQUENCE [LARGE SCALE GENOMIC DNA]</scope>
    <source>
        <strain evidence="5">JU1422</strain>
    </source>
</reference>
<accession>A0A2G5V6F7</accession>
<keyword evidence="2" id="KW-0732">Signal</keyword>
<dbReference type="EMBL" id="PDUG01000002">
    <property type="protein sequence ID" value="PIC47332.1"/>
    <property type="molecule type" value="Genomic_DNA"/>
</dbReference>
<proteinExistence type="predicted"/>
<name>A0A2G5V6F7_9PELO</name>
<organism evidence="4 5">
    <name type="scientific">Caenorhabditis nigoni</name>
    <dbReference type="NCBI Taxonomy" id="1611254"/>
    <lineage>
        <taxon>Eukaryota</taxon>
        <taxon>Metazoa</taxon>
        <taxon>Ecdysozoa</taxon>
        <taxon>Nematoda</taxon>
        <taxon>Chromadorea</taxon>
        <taxon>Rhabditida</taxon>
        <taxon>Rhabditina</taxon>
        <taxon>Rhabditomorpha</taxon>
        <taxon>Rhabditoidea</taxon>
        <taxon>Rhabditidae</taxon>
        <taxon>Peloderinae</taxon>
        <taxon>Caenorhabditis</taxon>
    </lineage>
</organism>
<dbReference type="OrthoDB" id="5814005at2759"/>